<keyword evidence="1" id="KW-0812">Transmembrane</keyword>
<reference evidence="3" key="1">
    <citation type="journal article" date="2017" name="Nat. Ecol. Evol.">
        <title>Genome expansion and lineage-specific genetic innovations in the forest pathogenic fungi Armillaria.</title>
        <authorList>
            <person name="Sipos G."/>
            <person name="Prasanna A.N."/>
            <person name="Walter M.C."/>
            <person name="O'Connor E."/>
            <person name="Balint B."/>
            <person name="Krizsan K."/>
            <person name="Kiss B."/>
            <person name="Hess J."/>
            <person name="Varga T."/>
            <person name="Slot J."/>
            <person name="Riley R."/>
            <person name="Boka B."/>
            <person name="Rigling D."/>
            <person name="Barry K."/>
            <person name="Lee J."/>
            <person name="Mihaltcheva S."/>
            <person name="LaButti K."/>
            <person name="Lipzen A."/>
            <person name="Waldron R."/>
            <person name="Moloney N.M."/>
            <person name="Sperisen C."/>
            <person name="Kredics L."/>
            <person name="Vagvoelgyi C."/>
            <person name="Patrignani A."/>
            <person name="Fitzpatrick D."/>
            <person name="Nagy I."/>
            <person name="Doyle S."/>
            <person name="Anderson J.B."/>
            <person name="Grigoriev I.V."/>
            <person name="Gueldener U."/>
            <person name="Muensterkoetter M."/>
            <person name="Nagy L.G."/>
        </authorList>
    </citation>
    <scope>NUCLEOTIDE SEQUENCE [LARGE SCALE GENOMIC DNA]</scope>
    <source>
        <strain evidence="3">28-4</strain>
    </source>
</reference>
<gene>
    <name evidence="2" type="ORF">ARMSODRAFT_956372</name>
</gene>
<evidence type="ECO:0000313" key="2">
    <source>
        <dbReference type="EMBL" id="PBK70274.1"/>
    </source>
</evidence>
<proteinExistence type="predicted"/>
<name>A0A2H3BMY1_9AGAR</name>
<evidence type="ECO:0000256" key="1">
    <source>
        <dbReference type="SAM" id="Phobius"/>
    </source>
</evidence>
<keyword evidence="1" id="KW-0472">Membrane</keyword>
<dbReference type="EMBL" id="KZ293427">
    <property type="protein sequence ID" value="PBK70274.1"/>
    <property type="molecule type" value="Genomic_DNA"/>
</dbReference>
<feature type="transmembrane region" description="Helical" evidence="1">
    <location>
        <begin position="85"/>
        <end position="106"/>
    </location>
</feature>
<dbReference type="AlphaFoldDB" id="A0A2H3BMY1"/>
<accession>A0A2H3BMY1</accession>
<evidence type="ECO:0000313" key="3">
    <source>
        <dbReference type="Proteomes" id="UP000218334"/>
    </source>
</evidence>
<sequence length="107" mass="11827">KSMELEKWTTSEAVSESLEGLASRIISDGARQTLREEVPLAGSPRGDVTYMALDKLEEVTADEAATKTKITPAVQRNMHPKYSELLVMIVTAISTLLLTLIVQVYLY</sequence>
<keyword evidence="1" id="KW-1133">Transmembrane helix</keyword>
<keyword evidence="3" id="KW-1185">Reference proteome</keyword>
<organism evidence="2 3">
    <name type="scientific">Armillaria solidipes</name>
    <dbReference type="NCBI Taxonomy" id="1076256"/>
    <lineage>
        <taxon>Eukaryota</taxon>
        <taxon>Fungi</taxon>
        <taxon>Dikarya</taxon>
        <taxon>Basidiomycota</taxon>
        <taxon>Agaricomycotina</taxon>
        <taxon>Agaricomycetes</taxon>
        <taxon>Agaricomycetidae</taxon>
        <taxon>Agaricales</taxon>
        <taxon>Marasmiineae</taxon>
        <taxon>Physalacriaceae</taxon>
        <taxon>Armillaria</taxon>
    </lineage>
</organism>
<feature type="non-terminal residue" evidence="2">
    <location>
        <position position="1"/>
    </location>
</feature>
<feature type="non-terminal residue" evidence="2">
    <location>
        <position position="107"/>
    </location>
</feature>
<dbReference type="Proteomes" id="UP000218334">
    <property type="component" value="Unassembled WGS sequence"/>
</dbReference>
<protein>
    <submittedName>
        <fullName evidence="2">Uncharacterized protein</fullName>
    </submittedName>
</protein>